<gene>
    <name evidence="1" type="ORF">BDN72DRAFT_830164</name>
</gene>
<accession>A0ACD3BFK4</accession>
<dbReference type="EMBL" id="ML208259">
    <property type="protein sequence ID" value="TFK76990.1"/>
    <property type="molecule type" value="Genomic_DNA"/>
</dbReference>
<sequence length="410" mass="45932">MPPSTSTSSRQQPPSFPSSSTLNRATSTKSSRIHHPPVPNVVTTPPWARDEPPSPKGHQPSVVDVHFATDSRPSDVASFLSSPSTSTSRWWSFTLSRPREPLLKEMETISRSERRGFAGRSMSWLNTATIRDTKKDREKLDDSPNQEAPENRWVPSLIPPSPVAQNNSRYSSGFDSIPWTPQTAGRSSHIRTNAHPPGHDDPAVGDNHKDIGPWRRWGRKVRKFILKNTYVPLLFRFLNITFTTAALAMAIRIRLLEMKFHSMGAVGSSPTVVIIFAPLTLVHVMVAIYLEYFGRPLGLWRTSGKLTHTLSEVLFICAWSAALSLCFDNFFTSTVPCASFAHMAWYNEVPRPPSQFPTFEHSFGDQICDDQLSLICLVGVGLLVYCANLIISLFRIFEKIKYHPAPPLQP</sequence>
<proteinExistence type="predicted"/>
<dbReference type="Proteomes" id="UP000308600">
    <property type="component" value="Unassembled WGS sequence"/>
</dbReference>
<evidence type="ECO:0000313" key="1">
    <source>
        <dbReference type="EMBL" id="TFK76990.1"/>
    </source>
</evidence>
<name>A0ACD3BFK4_9AGAR</name>
<reference evidence="1 2" key="1">
    <citation type="journal article" date="2019" name="Nat. Ecol. Evol.">
        <title>Megaphylogeny resolves global patterns of mushroom evolution.</title>
        <authorList>
            <person name="Varga T."/>
            <person name="Krizsan K."/>
            <person name="Foldi C."/>
            <person name="Dima B."/>
            <person name="Sanchez-Garcia M."/>
            <person name="Sanchez-Ramirez S."/>
            <person name="Szollosi G.J."/>
            <person name="Szarkandi J.G."/>
            <person name="Papp V."/>
            <person name="Albert L."/>
            <person name="Andreopoulos W."/>
            <person name="Angelini C."/>
            <person name="Antonin V."/>
            <person name="Barry K.W."/>
            <person name="Bougher N.L."/>
            <person name="Buchanan P."/>
            <person name="Buyck B."/>
            <person name="Bense V."/>
            <person name="Catcheside P."/>
            <person name="Chovatia M."/>
            <person name="Cooper J."/>
            <person name="Damon W."/>
            <person name="Desjardin D."/>
            <person name="Finy P."/>
            <person name="Geml J."/>
            <person name="Haridas S."/>
            <person name="Hughes K."/>
            <person name="Justo A."/>
            <person name="Karasinski D."/>
            <person name="Kautmanova I."/>
            <person name="Kiss B."/>
            <person name="Kocsube S."/>
            <person name="Kotiranta H."/>
            <person name="LaButti K.M."/>
            <person name="Lechner B.E."/>
            <person name="Liimatainen K."/>
            <person name="Lipzen A."/>
            <person name="Lukacs Z."/>
            <person name="Mihaltcheva S."/>
            <person name="Morgado L.N."/>
            <person name="Niskanen T."/>
            <person name="Noordeloos M.E."/>
            <person name="Ohm R.A."/>
            <person name="Ortiz-Santana B."/>
            <person name="Ovrebo C."/>
            <person name="Racz N."/>
            <person name="Riley R."/>
            <person name="Savchenko A."/>
            <person name="Shiryaev A."/>
            <person name="Soop K."/>
            <person name="Spirin V."/>
            <person name="Szebenyi C."/>
            <person name="Tomsovsky M."/>
            <person name="Tulloss R.E."/>
            <person name="Uehling J."/>
            <person name="Grigoriev I.V."/>
            <person name="Vagvolgyi C."/>
            <person name="Papp T."/>
            <person name="Martin F.M."/>
            <person name="Miettinen O."/>
            <person name="Hibbett D.S."/>
            <person name="Nagy L.G."/>
        </authorList>
    </citation>
    <scope>NUCLEOTIDE SEQUENCE [LARGE SCALE GENOMIC DNA]</scope>
    <source>
        <strain evidence="1 2">NL-1719</strain>
    </source>
</reference>
<protein>
    <submittedName>
        <fullName evidence="1">Uncharacterized protein</fullName>
    </submittedName>
</protein>
<keyword evidence="2" id="KW-1185">Reference proteome</keyword>
<organism evidence="1 2">
    <name type="scientific">Pluteus cervinus</name>
    <dbReference type="NCBI Taxonomy" id="181527"/>
    <lineage>
        <taxon>Eukaryota</taxon>
        <taxon>Fungi</taxon>
        <taxon>Dikarya</taxon>
        <taxon>Basidiomycota</taxon>
        <taxon>Agaricomycotina</taxon>
        <taxon>Agaricomycetes</taxon>
        <taxon>Agaricomycetidae</taxon>
        <taxon>Agaricales</taxon>
        <taxon>Pluteineae</taxon>
        <taxon>Pluteaceae</taxon>
        <taxon>Pluteus</taxon>
    </lineage>
</organism>
<evidence type="ECO:0000313" key="2">
    <source>
        <dbReference type="Proteomes" id="UP000308600"/>
    </source>
</evidence>